<organism evidence="2">
    <name type="scientific">Ignisphaera aggregans</name>
    <dbReference type="NCBI Taxonomy" id="334771"/>
    <lineage>
        <taxon>Archaea</taxon>
        <taxon>Thermoproteota</taxon>
        <taxon>Thermoprotei</taxon>
        <taxon>Desulfurococcales</taxon>
        <taxon>Desulfurococcaceae</taxon>
        <taxon>Ignisphaera</taxon>
    </lineage>
</organism>
<keyword evidence="1" id="KW-0472">Membrane</keyword>
<gene>
    <name evidence="2" type="ORF">ENM66_04640</name>
</gene>
<dbReference type="EMBL" id="DRYQ01000066">
    <property type="protein sequence ID" value="HHQ50621.1"/>
    <property type="molecule type" value="Genomic_DNA"/>
</dbReference>
<keyword evidence="1" id="KW-0812">Transmembrane</keyword>
<dbReference type="AlphaFoldDB" id="A0A7J3Z7G9"/>
<feature type="transmembrane region" description="Helical" evidence="1">
    <location>
        <begin position="92"/>
        <end position="110"/>
    </location>
</feature>
<comment type="caution">
    <text evidence="2">The sequence shown here is derived from an EMBL/GenBank/DDBJ whole genome shotgun (WGS) entry which is preliminary data.</text>
</comment>
<feature type="transmembrane region" description="Helical" evidence="1">
    <location>
        <begin position="12"/>
        <end position="36"/>
    </location>
</feature>
<evidence type="ECO:0000256" key="1">
    <source>
        <dbReference type="SAM" id="Phobius"/>
    </source>
</evidence>
<sequence length="170" mass="18583">MAVKRFTDSEKLALASQLLWVFNPLAVVTSAWYGLFDSIPTLFVLASLLALISGRALVSALFIALGIVAKVFPALYLLPQALHPRNKSLRDVVLYTAIAVSASLLLWLSLSVKCLDSALRHQLGFHLQRLDKGLSLMPNIQYSTALSLAVSTAILTAIAVQMRSEEKAYR</sequence>
<proteinExistence type="predicted"/>
<evidence type="ECO:0000313" key="2">
    <source>
        <dbReference type="EMBL" id="HHQ50621.1"/>
    </source>
</evidence>
<protein>
    <submittedName>
        <fullName evidence="2">DUF2029 domain-containing protein</fullName>
    </submittedName>
</protein>
<feature type="transmembrane region" description="Helical" evidence="1">
    <location>
        <begin position="42"/>
        <end position="72"/>
    </location>
</feature>
<reference evidence="2" key="1">
    <citation type="journal article" date="2020" name="mSystems">
        <title>Genome- and Community-Level Interaction Insights into Carbon Utilization and Element Cycling Functions of Hydrothermarchaeota in Hydrothermal Sediment.</title>
        <authorList>
            <person name="Zhou Z."/>
            <person name="Liu Y."/>
            <person name="Xu W."/>
            <person name="Pan J."/>
            <person name="Luo Z.H."/>
            <person name="Li M."/>
        </authorList>
    </citation>
    <scope>NUCLEOTIDE SEQUENCE [LARGE SCALE GENOMIC DNA]</scope>
    <source>
        <strain evidence="2">SpSt-1105</strain>
    </source>
</reference>
<keyword evidence="1" id="KW-1133">Transmembrane helix</keyword>
<accession>A0A7J3Z7G9</accession>
<feature type="transmembrane region" description="Helical" evidence="1">
    <location>
        <begin position="140"/>
        <end position="160"/>
    </location>
</feature>
<name>A0A7J3Z7G9_9CREN</name>